<dbReference type="EMBL" id="AORV01000065">
    <property type="protein sequence ID" value="EMS69694.1"/>
    <property type="molecule type" value="Genomic_DNA"/>
</dbReference>
<keyword evidence="3" id="KW-1185">Reference proteome</keyword>
<proteinExistence type="predicted"/>
<dbReference type="Proteomes" id="UP000014155">
    <property type="component" value="Unassembled WGS sequence"/>
</dbReference>
<keyword evidence="1" id="KW-1133">Transmembrane helix</keyword>
<dbReference type="AlphaFoldDB" id="S0FKH4"/>
<comment type="caution">
    <text evidence="2">The sequence shown here is derived from an EMBL/GenBank/DDBJ whole genome shotgun (WGS) entry which is preliminary data.</text>
</comment>
<gene>
    <name evidence="2" type="ORF">CTER_4664</name>
</gene>
<sequence length="67" mass="7499">MEAIVYLFFIGIGIIITILAVRTAIDYSRTSGDIAEIRRLLQTIVENGAVTKTDAGIEDQREDKRED</sequence>
<dbReference type="RefSeq" id="WP_004629996.1">
    <property type="nucleotide sequence ID" value="NZ_AORV01000065.1"/>
</dbReference>
<dbReference type="PATRIC" id="fig|1195236.3.peg.4847"/>
<reference evidence="2 3" key="1">
    <citation type="journal article" date="2013" name="Genome Announc.">
        <title>Draft Genome Sequence of the Cellulolytic, Mesophilic, Anaerobic Bacterium Clostridium termitidis Strain CT1112 (DSM 5398).</title>
        <authorList>
            <person name="Lal S."/>
            <person name="Ramachandran U."/>
            <person name="Zhang X."/>
            <person name="Munir R."/>
            <person name="Sparling R."/>
            <person name="Levin D.B."/>
        </authorList>
    </citation>
    <scope>NUCLEOTIDE SEQUENCE [LARGE SCALE GENOMIC DNA]</scope>
    <source>
        <strain evidence="2 3">CT1112</strain>
    </source>
</reference>
<protein>
    <submittedName>
        <fullName evidence="2">Uncharacterized protein</fullName>
    </submittedName>
</protein>
<keyword evidence="1" id="KW-0472">Membrane</keyword>
<keyword evidence="1" id="KW-0812">Transmembrane</keyword>
<accession>S0FKH4</accession>
<feature type="transmembrane region" description="Helical" evidence="1">
    <location>
        <begin position="6"/>
        <end position="25"/>
    </location>
</feature>
<evidence type="ECO:0000313" key="2">
    <source>
        <dbReference type="EMBL" id="EMS69694.1"/>
    </source>
</evidence>
<evidence type="ECO:0000256" key="1">
    <source>
        <dbReference type="SAM" id="Phobius"/>
    </source>
</evidence>
<name>S0FKH4_RUMCE</name>
<evidence type="ECO:0000313" key="3">
    <source>
        <dbReference type="Proteomes" id="UP000014155"/>
    </source>
</evidence>
<dbReference type="STRING" id="1195236.CTER_4664"/>
<organism evidence="2 3">
    <name type="scientific">Ruminiclostridium cellobioparum subsp. termitidis CT1112</name>
    <dbReference type="NCBI Taxonomy" id="1195236"/>
    <lineage>
        <taxon>Bacteria</taxon>
        <taxon>Bacillati</taxon>
        <taxon>Bacillota</taxon>
        <taxon>Clostridia</taxon>
        <taxon>Eubacteriales</taxon>
        <taxon>Oscillospiraceae</taxon>
        <taxon>Ruminiclostridium</taxon>
    </lineage>
</organism>